<dbReference type="Gene3D" id="1.20.1220.20">
    <property type="entry name" value="Uncharcterised protein PF01724"/>
    <property type="match status" value="1"/>
</dbReference>
<proteinExistence type="predicted"/>
<accession>L7EBI9</accession>
<organism evidence="1 2">
    <name type="scientific">Microcystis aeruginosa TAIHU98</name>
    <dbReference type="NCBI Taxonomy" id="1134457"/>
    <lineage>
        <taxon>Bacteria</taxon>
        <taxon>Bacillati</taxon>
        <taxon>Cyanobacteriota</taxon>
        <taxon>Cyanophyceae</taxon>
        <taxon>Oscillatoriophycideae</taxon>
        <taxon>Chroococcales</taxon>
        <taxon>Microcystaceae</taxon>
        <taxon>Microcystis</taxon>
    </lineage>
</organism>
<evidence type="ECO:0008006" key="3">
    <source>
        <dbReference type="Google" id="ProtNLM"/>
    </source>
</evidence>
<gene>
    <name evidence="1" type="ORF">O53_843</name>
</gene>
<evidence type="ECO:0000313" key="1">
    <source>
        <dbReference type="EMBL" id="ELP56241.1"/>
    </source>
</evidence>
<reference evidence="1 2" key="1">
    <citation type="journal article" date="2013" name="Genome Announc.">
        <title>Whole-Genome Sequence of Microcystis aeruginosa TAIHU98, a Nontoxic Bloom-Forming Strain Isolated from Taihu Lake, China.</title>
        <authorList>
            <person name="Yang C."/>
            <person name="Zhang W."/>
            <person name="Ren M."/>
            <person name="Song L."/>
            <person name="Li T."/>
            <person name="Zhao J."/>
        </authorList>
    </citation>
    <scope>NUCLEOTIDE SEQUENCE [LARGE SCALE GENOMIC DNA]</scope>
    <source>
        <strain evidence="1 2">TAIHU98</strain>
    </source>
</reference>
<dbReference type="RefSeq" id="WP_002733017.1">
    <property type="nucleotide sequence ID" value="NZ_ANKQ01000001.1"/>
</dbReference>
<dbReference type="InterPro" id="IPR002636">
    <property type="entry name" value="DUF29"/>
</dbReference>
<dbReference type="PATRIC" id="fig|1134457.3.peg.1443"/>
<dbReference type="EMBL" id="ANKQ01000001">
    <property type="protein sequence ID" value="ELP56241.1"/>
    <property type="molecule type" value="Genomic_DNA"/>
</dbReference>
<dbReference type="Proteomes" id="UP000010932">
    <property type="component" value="Unassembled WGS sequence"/>
</dbReference>
<dbReference type="PANTHER" id="PTHR34235">
    <property type="entry name" value="SLR1203 PROTEIN-RELATED"/>
    <property type="match status" value="1"/>
</dbReference>
<dbReference type="PANTHER" id="PTHR34235:SF3">
    <property type="entry name" value="SLR1203 PROTEIN"/>
    <property type="match status" value="1"/>
</dbReference>
<evidence type="ECO:0000313" key="2">
    <source>
        <dbReference type="Proteomes" id="UP000010932"/>
    </source>
</evidence>
<dbReference type="Pfam" id="PF01724">
    <property type="entry name" value="DUF29"/>
    <property type="match status" value="1"/>
</dbReference>
<name>L7EBI9_MICAE</name>
<protein>
    <recommendedName>
        <fullName evidence="3">DUF29 domain-containing protein</fullName>
    </recommendedName>
</protein>
<comment type="caution">
    <text evidence="1">The sequence shown here is derived from an EMBL/GenBank/DDBJ whole genome shotgun (WGS) entry which is preliminary data.</text>
</comment>
<sequence length="156" mass="18361">MPTTYNCDLILWARDTAQLLREQRWDAIDWEHLIEEIEDLGKSERSAIGSQMERILLHLLKWQYQPQRHSDSWLDSINDGRSQIRRKLEDSPSLRGYPAQILDKEYTRARREAARQTGLILSIFPEFCPYTIAQVIEDWLPSDSLDSRLNNPKSGY</sequence>
<dbReference type="AlphaFoldDB" id="L7EBI9"/>